<name>A0A8T2S082_CERRI</name>
<dbReference type="Proteomes" id="UP000825935">
    <property type="component" value="Chromosome 23"/>
</dbReference>
<evidence type="ECO:0000313" key="4">
    <source>
        <dbReference type="Proteomes" id="UP000825935"/>
    </source>
</evidence>
<keyword evidence="4" id="KW-1185">Reference proteome</keyword>
<feature type="compositionally biased region" description="Basic and acidic residues" evidence="2">
    <location>
        <begin position="844"/>
        <end position="868"/>
    </location>
</feature>
<feature type="region of interest" description="Disordered" evidence="2">
    <location>
        <begin position="730"/>
        <end position="768"/>
    </location>
</feature>
<feature type="coiled-coil region" evidence="1">
    <location>
        <begin position="540"/>
        <end position="672"/>
    </location>
</feature>
<feature type="compositionally biased region" description="Basic and acidic residues" evidence="2">
    <location>
        <begin position="921"/>
        <end position="931"/>
    </location>
</feature>
<dbReference type="PANTHER" id="PTHR34452">
    <property type="entry name" value="MYOSIN HEAVY CHAIN-RELATED PROTEIN"/>
    <property type="match status" value="1"/>
</dbReference>
<dbReference type="AlphaFoldDB" id="A0A8T2S082"/>
<keyword evidence="1" id="KW-0175">Coiled coil</keyword>
<gene>
    <name evidence="3" type="ORF">KP509_23G020900</name>
</gene>
<feature type="coiled-coil region" evidence="1">
    <location>
        <begin position="9"/>
        <end position="410"/>
    </location>
</feature>
<dbReference type="OrthoDB" id="765176at2759"/>
<proteinExistence type="predicted"/>
<feature type="coiled-coil region" evidence="1">
    <location>
        <begin position="771"/>
        <end position="833"/>
    </location>
</feature>
<dbReference type="PANTHER" id="PTHR34452:SF7">
    <property type="entry name" value="MYOSIN HEAVY CHAIN-RELATED PROTEIN"/>
    <property type="match status" value="1"/>
</dbReference>
<protein>
    <submittedName>
        <fullName evidence="3">Uncharacterized protein</fullName>
    </submittedName>
</protein>
<feature type="region of interest" description="Disordered" evidence="2">
    <location>
        <begin position="909"/>
        <end position="934"/>
    </location>
</feature>
<reference evidence="3 4" key="1">
    <citation type="submission" date="2021-08" db="EMBL/GenBank/DDBJ databases">
        <title>WGS assembly of Ceratopteris richardii.</title>
        <authorList>
            <person name="Marchant D.B."/>
            <person name="Chen G."/>
            <person name="Jenkins J."/>
            <person name="Shu S."/>
            <person name="Leebens-Mack J."/>
            <person name="Grimwood J."/>
            <person name="Schmutz J."/>
            <person name="Soltis P."/>
            <person name="Soltis D."/>
            <person name="Chen Z.-H."/>
        </authorList>
    </citation>
    <scope>NUCLEOTIDE SEQUENCE [LARGE SCALE GENOMIC DNA]</scope>
    <source>
        <strain evidence="3">Whitten #5841</strain>
        <tissue evidence="3">Leaf</tissue>
    </source>
</reference>
<organism evidence="3 4">
    <name type="scientific">Ceratopteris richardii</name>
    <name type="common">Triangle waterfern</name>
    <dbReference type="NCBI Taxonomy" id="49495"/>
    <lineage>
        <taxon>Eukaryota</taxon>
        <taxon>Viridiplantae</taxon>
        <taxon>Streptophyta</taxon>
        <taxon>Embryophyta</taxon>
        <taxon>Tracheophyta</taxon>
        <taxon>Polypodiopsida</taxon>
        <taxon>Polypodiidae</taxon>
        <taxon>Polypodiales</taxon>
        <taxon>Pteridineae</taxon>
        <taxon>Pteridaceae</taxon>
        <taxon>Parkerioideae</taxon>
        <taxon>Ceratopteris</taxon>
    </lineage>
</organism>
<evidence type="ECO:0000313" key="3">
    <source>
        <dbReference type="EMBL" id="KAH7301334.1"/>
    </source>
</evidence>
<dbReference type="SUPFAM" id="SSF57997">
    <property type="entry name" value="Tropomyosin"/>
    <property type="match status" value="1"/>
</dbReference>
<evidence type="ECO:0000256" key="2">
    <source>
        <dbReference type="SAM" id="MobiDB-lite"/>
    </source>
</evidence>
<sequence length="1130" mass="130577">MTLEEMEDVECQVEQVQLISNEVERLKHQLASEKKNASDTTLELRTLKLELEKSKNEAKHEERRYARSKMRFELEDAKNTIIELKEELNYKNSVNRSLGLQLEKTIESNSELLLEIKDLDDLLQNKELEIEELKAAIRQTERNARVEDEKVLLELKLKESDATRTGLEEQISILETQKKQVVDDTIQKLRTENDILRKEIENTDKEVANVSKENMNLLSQLLILHQQIEEKNTSMENLEATISAEKNQLAMQVETLKKEKTELEASVDDLKEKLRFSEELSKSQIDSNKVFMEDLISNVERLEDRNDQLETLTKSSEEKNYHLIQQLEAQKKELLEHEKERSLLLSQRGQLKSLREKIVTVTENYQSAVKRQEDLEKSIEALKDENCKNITSLNVQIMNLKEKLHVADAEILALKPDAQIAESQSAEASEKVNLLSVAKEAAEAKASSLDAALTELKKQYDSLLEKQAKTSASMNSLQIAHAELEESFTDAQHRYDEIICQLQERDVKIIELTDTLNSVEKHCKSQNMKESEYKTKMTELASLQAAYAGLEDGFKDAQDRCSELICQLHERDVNIIQLTKALDSAETERKNACSKTSESDIKITELTMALNSAEIKLKKAYEKISELESTILASKEELDRMKEDKMLRNSCIKELEIQLARARESADETKIILSRTDEEVRKLQVRNNDMSMLLESAVAYKEDMLSRLESSLAKELELEEKLQTTQKTLQEMENGRSLFGKSTERNDRKHQLKDKRSRSMTGEELDLDEQHRNLYTELEDLKCAVQDMKGEKEKAERSLQKSQASNTSLTVELKKWKAKVKAANEELFFLKEKSTTSNSAGTSSEERSSTDSCTKDMNKSTDFDQRNEILKVRKQSTELRRKLLAQEEEKEEIKKKLLSVQKELQRKSELLHLSEKRHKEKEKVQRADQRPPTRHSLTSLRIGMMDSSIAQREKNMEDLLERVKLLERELNIKTIELEATQFLLKTKEAGSDINPHLEKHDGTWGQTQRLQGDFQESSPKANIMDVSSQKIAQHEEQTLQTENQIVKNPLQPKENERQCTATDQYYLQRAMNESEDNRTKMTKGIHLEEELQEMKYSYSQLSLQFAELEVEKEQLSLSVKSLFRSATTRF</sequence>
<dbReference type="EMBL" id="CM035428">
    <property type="protein sequence ID" value="KAH7301334.1"/>
    <property type="molecule type" value="Genomic_DNA"/>
</dbReference>
<evidence type="ECO:0000256" key="1">
    <source>
        <dbReference type="SAM" id="Coils"/>
    </source>
</evidence>
<feature type="coiled-coil region" evidence="1">
    <location>
        <begin position="439"/>
        <end position="466"/>
    </location>
</feature>
<comment type="caution">
    <text evidence="3">The sequence shown here is derived from an EMBL/GenBank/DDBJ whole genome shotgun (WGS) entry which is preliminary data.</text>
</comment>
<accession>A0A8T2S082</accession>
<feature type="region of interest" description="Disordered" evidence="2">
    <location>
        <begin position="833"/>
        <end position="868"/>
    </location>
</feature>